<evidence type="ECO:0000256" key="10">
    <source>
        <dbReference type="RuleBase" id="RU003682"/>
    </source>
</evidence>
<evidence type="ECO:0000256" key="4">
    <source>
        <dbReference type="ARBA" id="ARBA00022964"/>
    </source>
</evidence>
<evidence type="ECO:0000313" key="12">
    <source>
        <dbReference type="EMBL" id="KAK6912667.1"/>
    </source>
</evidence>
<feature type="domain" description="Fe2OG dioxygenase" evidence="11">
    <location>
        <begin position="207"/>
        <end position="310"/>
    </location>
</feature>
<keyword evidence="3 10" id="KW-0479">Metal-binding</keyword>
<dbReference type="GO" id="GO:0046872">
    <property type="term" value="F:metal ion binding"/>
    <property type="evidence" value="ECO:0007669"/>
    <property type="project" value="UniProtKB-KW"/>
</dbReference>
<dbReference type="GO" id="GO:0016707">
    <property type="term" value="F:gibberellin 3-beta-dioxygenase activity"/>
    <property type="evidence" value="ECO:0007669"/>
    <property type="project" value="UniProtKB-EC"/>
</dbReference>
<organism evidence="12 13">
    <name type="scientific">Dillenia turbinata</name>
    <dbReference type="NCBI Taxonomy" id="194707"/>
    <lineage>
        <taxon>Eukaryota</taxon>
        <taxon>Viridiplantae</taxon>
        <taxon>Streptophyta</taxon>
        <taxon>Embryophyta</taxon>
        <taxon>Tracheophyta</taxon>
        <taxon>Spermatophyta</taxon>
        <taxon>Magnoliopsida</taxon>
        <taxon>eudicotyledons</taxon>
        <taxon>Gunneridae</taxon>
        <taxon>Pentapetalae</taxon>
        <taxon>Dilleniales</taxon>
        <taxon>Dilleniaceae</taxon>
        <taxon>Dillenia</taxon>
    </lineage>
</organism>
<evidence type="ECO:0000256" key="9">
    <source>
        <dbReference type="ARBA" id="ARBA00066695"/>
    </source>
</evidence>
<keyword evidence="4 12" id="KW-0223">Dioxygenase</keyword>
<evidence type="ECO:0000256" key="8">
    <source>
        <dbReference type="ARBA" id="ARBA00061560"/>
    </source>
</evidence>
<keyword evidence="5 10" id="KW-0560">Oxidoreductase</keyword>
<dbReference type="GO" id="GO:0009686">
    <property type="term" value="P:gibberellin biosynthetic process"/>
    <property type="evidence" value="ECO:0007669"/>
    <property type="project" value="UniProtKB-ARBA"/>
</dbReference>
<sequence>MNTLLESYKDYHINLHHIIPLDFDSIQEVSDVHSWPQSNDFLTLDLEPNDKSAASIIPIIDFSDPNVSKLIGQACETWGSFQLINHNVPLNLIESAESEARKLFSLPTSEKRKTLRSPSEATGYGLARMSQFFSRLLWQEGFTIMGSPVDHAKKLWPDDYQRFCDVIEDFQDKLKALSEQLMLIILDYLGIPKEEMKWVGSNSGPECATSALQMNSYPPCPDPTLTIGLAPHTDTYFLTILHQTSNPTRGLEIHRDGLGWVSVNPVHGALVVNAGDLLHIASNGRFPSVLHRAVVNKTNHRLSLAYFYGPPMNYQLLPSLAKLDDDDPSVYPSLKVKDYVTMKEKHFRETLSMLKL</sequence>
<gene>
    <name evidence="12" type="ORF">RJ641_022268</name>
</gene>
<dbReference type="Pfam" id="PF14226">
    <property type="entry name" value="DIOX_N"/>
    <property type="match status" value="1"/>
</dbReference>
<dbReference type="Gene3D" id="2.60.120.330">
    <property type="entry name" value="B-lactam Antibiotic, Isopenicillin N Synthase, Chain"/>
    <property type="match status" value="1"/>
</dbReference>
<proteinExistence type="inferred from homology"/>
<dbReference type="InterPro" id="IPR050231">
    <property type="entry name" value="Iron_ascorbate_oxido_reductase"/>
</dbReference>
<dbReference type="InterPro" id="IPR027443">
    <property type="entry name" value="IPNS-like_sf"/>
</dbReference>
<evidence type="ECO:0000256" key="7">
    <source>
        <dbReference type="ARBA" id="ARBA00037909"/>
    </source>
</evidence>
<dbReference type="Proteomes" id="UP001370490">
    <property type="component" value="Unassembled WGS sequence"/>
</dbReference>
<protein>
    <recommendedName>
        <fullName evidence="9">gibberellin 3beta-dioxygenase</fullName>
        <ecNumber evidence="9">1.14.11.15</ecNumber>
    </recommendedName>
</protein>
<name>A0AAN8ULL1_9MAGN</name>
<evidence type="ECO:0000256" key="5">
    <source>
        <dbReference type="ARBA" id="ARBA00023002"/>
    </source>
</evidence>
<dbReference type="InterPro" id="IPR005123">
    <property type="entry name" value="Oxoglu/Fe-dep_dioxygenase_dom"/>
</dbReference>
<dbReference type="InterPro" id="IPR044861">
    <property type="entry name" value="IPNS-like_FE2OG_OXY"/>
</dbReference>
<evidence type="ECO:0000259" key="11">
    <source>
        <dbReference type="PROSITE" id="PS51471"/>
    </source>
</evidence>
<dbReference type="EMBL" id="JBAMMX010000027">
    <property type="protein sequence ID" value="KAK6912667.1"/>
    <property type="molecule type" value="Genomic_DNA"/>
</dbReference>
<evidence type="ECO:0000256" key="3">
    <source>
        <dbReference type="ARBA" id="ARBA00022723"/>
    </source>
</evidence>
<dbReference type="PANTHER" id="PTHR47990">
    <property type="entry name" value="2-OXOGLUTARATE (2OG) AND FE(II)-DEPENDENT OXYGENASE SUPERFAMILY PROTEIN-RELATED"/>
    <property type="match status" value="1"/>
</dbReference>
<dbReference type="InterPro" id="IPR026992">
    <property type="entry name" value="DIOX_N"/>
</dbReference>
<comment type="cofactor">
    <cofactor evidence="1">
        <name>L-ascorbate</name>
        <dbReference type="ChEBI" id="CHEBI:38290"/>
    </cofactor>
</comment>
<keyword evidence="6 10" id="KW-0408">Iron</keyword>
<evidence type="ECO:0000256" key="1">
    <source>
        <dbReference type="ARBA" id="ARBA00001961"/>
    </source>
</evidence>
<accession>A0AAN8ULL1</accession>
<comment type="caution">
    <text evidence="12">The sequence shown here is derived from an EMBL/GenBank/DDBJ whole genome shotgun (WGS) entry which is preliminary data.</text>
</comment>
<evidence type="ECO:0000256" key="6">
    <source>
        <dbReference type="ARBA" id="ARBA00023004"/>
    </source>
</evidence>
<dbReference type="EC" id="1.14.11.15" evidence="9"/>
<keyword evidence="13" id="KW-1185">Reference proteome</keyword>
<comment type="similarity">
    <text evidence="8">Belongs to the iron/ascorbate-dependent oxidoreductase family. GA3OX subfamily.</text>
</comment>
<dbReference type="PROSITE" id="PS51471">
    <property type="entry name" value="FE2OG_OXY"/>
    <property type="match status" value="1"/>
</dbReference>
<evidence type="ECO:0000256" key="2">
    <source>
        <dbReference type="ARBA" id="ARBA00004972"/>
    </source>
</evidence>
<dbReference type="FunFam" id="2.60.120.330:FF:000013">
    <property type="entry name" value="Gibberellin 3-beta-dioxygenase 1"/>
    <property type="match status" value="1"/>
</dbReference>
<reference evidence="12 13" key="1">
    <citation type="submission" date="2023-12" db="EMBL/GenBank/DDBJ databases">
        <title>A high-quality genome assembly for Dillenia turbinata (Dilleniales).</title>
        <authorList>
            <person name="Chanderbali A."/>
        </authorList>
    </citation>
    <scope>NUCLEOTIDE SEQUENCE [LARGE SCALE GENOMIC DNA]</scope>
    <source>
        <strain evidence="12">LSX21</strain>
        <tissue evidence="12">Leaf</tissue>
    </source>
</reference>
<dbReference type="SUPFAM" id="SSF51197">
    <property type="entry name" value="Clavaminate synthase-like"/>
    <property type="match status" value="1"/>
</dbReference>
<comment type="pathway">
    <text evidence="2">Hormone biosynthesis.</text>
</comment>
<evidence type="ECO:0000313" key="13">
    <source>
        <dbReference type="Proteomes" id="UP001370490"/>
    </source>
</evidence>
<comment type="pathway">
    <text evidence="7">Plant hormone biosynthesis; gibberellin biosynthesis.</text>
</comment>
<dbReference type="AlphaFoldDB" id="A0AAN8ULL1"/>
<dbReference type="Pfam" id="PF03171">
    <property type="entry name" value="2OG-FeII_Oxy"/>
    <property type="match status" value="1"/>
</dbReference>